<keyword evidence="4" id="KW-0808">Transferase</keyword>
<evidence type="ECO:0000256" key="6">
    <source>
        <dbReference type="ARBA" id="ARBA00022771"/>
    </source>
</evidence>
<dbReference type="SUPFAM" id="SSF57850">
    <property type="entry name" value="RING/U-box"/>
    <property type="match status" value="1"/>
</dbReference>
<feature type="region of interest" description="Disordered" evidence="10">
    <location>
        <begin position="1"/>
        <end position="55"/>
    </location>
</feature>
<name>A0A8J5ZR29_GALPY</name>
<feature type="compositionally biased region" description="Polar residues" evidence="10">
    <location>
        <begin position="108"/>
        <end position="126"/>
    </location>
</feature>
<feature type="region of interest" description="Disordered" evidence="10">
    <location>
        <begin position="416"/>
        <end position="510"/>
    </location>
</feature>
<evidence type="ECO:0000256" key="10">
    <source>
        <dbReference type="SAM" id="MobiDB-lite"/>
    </source>
</evidence>
<evidence type="ECO:0000313" key="13">
    <source>
        <dbReference type="Proteomes" id="UP000700334"/>
    </source>
</evidence>
<evidence type="ECO:0000313" key="12">
    <source>
        <dbReference type="EMBL" id="KAG8508184.1"/>
    </source>
</evidence>
<dbReference type="Proteomes" id="UP000700334">
    <property type="component" value="Unassembled WGS sequence"/>
</dbReference>
<feature type="region of interest" description="Disordered" evidence="10">
    <location>
        <begin position="231"/>
        <end position="296"/>
    </location>
</feature>
<dbReference type="EMBL" id="JAGFMF010012064">
    <property type="protein sequence ID" value="KAG8508184.1"/>
    <property type="molecule type" value="Genomic_DNA"/>
</dbReference>
<dbReference type="Pfam" id="PF13639">
    <property type="entry name" value="zf-RING_2"/>
    <property type="match status" value="1"/>
</dbReference>
<dbReference type="CDD" id="cd16465">
    <property type="entry name" value="RING-H2_PJA1_2"/>
    <property type="match status" value="1"/>
</dbReference>
<feature type="compositionally biased region" description="Basic and acidic residues" evidence="10">
    <location>
        <begin position="256"/>
        <end position="265"/>
    </location>
</feature>
<dbReference type="PANTHER" id="PTHR15710">
    <property type="entry name" value="E3 UBIQUITIN-PROTEIN LIGASE PRAJA"/>
    <property type="match status" value="1"/>
</dbReference>
<dbReference type="EC" id="2.3.2.27" evidence="2"/>
<evidence type="ECO:0000256" key="1">
    <source>
        <dbReference type="ARBA" id="ARBA00000900"/>
    </source>
</evidence>
<feature type="compositionally biased region" description="Basic and acidic residues" evidence="10">
    <location>
        <begin position="357"/>
        <end position="373"/>
    </location>
</feature>
<dbReference type="InterPro" id="IPR013083">
    <property type="entry name" value="Znf_RING/FYVE/PHD"/>
</dbReference>
<dbReference type="SMART" id="SM00184">
    <property type="entry name" value="RING"/>
    <property type="match status" value="1"/>
</dbReference>
<evidence type="ECO:0000256" key="7">
    <source>
        <dbReference type="ARBA" id="ARBA00022786"/>
    </source>
</evidence>
<dbReference type="OrthoDB" id="21204at2759"/>
<feature type="compositionally biased region" description="Basic and acidic residues" evidence="10">
    <location>
        <begin position="134"/>
        <end position="143"/>
    </location>
</feature>
<evidence type="ECO:0000256" key="4">
    <source>
        <dbReference type="ARBA" id="ARBA00022679"/>
    </source>
</evidence>
<keyword evidence="8" id="KW-0862">Zinc</keyword>
<feature type="region of interest" description="Disordered" evidence="10">
    <location>
        <begin position="310"/>
        <end position="381"/>
    </location>
</feature>
<feature type="compositionally biased region" description="Basic residues" evidence="10">
    <location>
        <begin position="28"/>
        <end position="37"/>
    </location>
</feature>
<organism evidence="12 13">
    <name type="scientific">Galemys pyrenaicus</name>
    <name type="common">Iberian desman</name>
    <name type="synonym">Pyrenean desman</name>
    <dbReference type="NCBI Taxonomy" id="202257"/>
    <lineage>
        <taxon>Eukaryota</taxon>
        <taxon>Metazoa</taxon>
        <taxon>Chordata</taxon>
        <taxon>Craniata</taxon>
        <taxon>Vertebrata</taxon>
        <taxon>Euteleostomi</taxon>
        <taxon>Mammalia</taxon>
        <taxon>Eutheria</taxon>
        <taxon>Laurasiatheria</taxon>
        <taxon>Eulipotyphla</taxon>
        <taxon>Talpidae</taxon>
        <taxon>Galemys</taxon>
    </lineage>
</organism>
<comment type="catalytic activity">
    <reaction evidence="1">
        <text>S-ubiquitinyl-[E2 ubiquitin-conjugating enzyme]-L-cysteine + [acceptor protein]-L-lysine = [E2 ubiquitin-conjugating enzyme]-L-cysteine + N(6)-ubiquitinyl-[acceptor protein]-L-lysine.</text>
        <dbReference type="EC" id="2.3.2.27"/>
    </reaction>
</comment>
<sequence>MMPPIQARVQTQPLPPPPHRGGGDQRRYNHFRRRRPPRCLLSGGGGAGGRRAAAPRSWRLDVRELCSSGERAGVVPGVCKGQEPFHLSPSCIGKPPKLEHQTTKRSRSPFSSTRRIWDDSASSGASLNVDDEDYSRYPPREYRASGSRRGMAYGHADCFGADDSEEEGAGPVDRAPVRGKNGKFKDDKLHDAEKGARSLAGVPVQFSGFNHDVREELDKLEPAPAARCSASRAEFLPQSSMASQKPAEGKVATNSDHLERERREQNLSVCPSRAPVSICGGGENTPRSAEEPVVRPKIRNLASPNCVKPKIFFDTDDDDDMPHSTSRWRDTANADDSHADGLARRGRGESSSGYCEPEDKREARSDQVKPEKVPRRRRTMADSDFWTYNDDYYKYCDEDSDSDKEWTAALRRKYRGREQVLSSSGESWETLLGKEEQETEQARVKASAGTTAGAAAGAGSLGGKELGEACGPSLQEEVRTSPAGGEAPWHQYTENESSSEGDNDSGQEFLQPGVFMLDGNNNLEDDSSVSEDLEVDWSLFDGFADGLGVAEAISYVDPQFLTYMALEERLAQAMETALAHLESLAVDVEVANPPASKESIDTLPEILVTEDHSAVGQEMCCPICCSEYVKGEVATELPCHHYFHKPCVSIWLQKSGTCPVCRCMFPPPLGIEKSLLDQCSVKESHTKQIAGRGLFPGTNSPLPVSKKPASAEGHAGASSGIVRGLSLTPGISISKAHVSESRFGPSLDREN</sequence>
<dbReference type="GO" id="GO:0008270">
    <property type="term" value="F:zinc ion binding"/>
    <property type="evidence" value="ECO:0007669"/>
    <property type="project" value="UniProtKB-KW"/>
</dbReference>
<dbReference type="GO" id="GO:0061630">
    <property type="term" value="F:ubiquitin protein ligase activity"/>
    <property type="evidence" value="ECO:0007669"/>
    <property type="project" value="UniProtKB-EC"/>
</dbReference>
<feature type="region of interest" description="Disordered" evidence="10">
    <location>
        <begin position="85"/>
        <end position="148"/>
    </location>
</feature>
<dbReference type="GO" id="GO:0005737">
    <property type="term" value="C:cytoplasm"/>
    <property type="evidence" value="ECO:0007669"/>
    <property type="project" value="TreeGrafter"/>
</dbReference>
<feature type="compositionally biased region" description="Basic and acidic residues" evidence="10">
    <location>
        <begin position="327"/>
        <end position="348"/>
    </location>
</feature>
<evidence type="ECO:0000259" key="11">
    <source>
        <dbReference type="PROSITE" id="PS50089"/>
    </source>
</evidence>
<dbReference type="FunFam" id="3.30.40.10:FF:000152">
    <property type="entry name" value="E3 ubiquitin-protein ligase Praja-1 isoform X1"/>
    <property type="match status" value="1"/>
</dbReference>
<proteinExistence type="predicted"/>
<comment type="caution">
    <text evidence="12">The sequence shown here is derived from an EMBL/GenBank/DDBJ whole genome shotgun (WGS) entry which is preliminary data.</text>
</comment>
<feature type="compositionally biased region" description="Basic and acidic residues" evidence="10">
    <location>
        <begin position="432"/>
        <end position="443"/>
    </location>
</feature>
<evidence type="ECO:0000256" key="5">
    <source>
        <dbReference type="ARBA" id="ARBA00022723"/>
    </source>
</evidence>
<keyword evidence="5" id="KW-0479">Metal-binding</keyword>
<reference evidence="12" key="1">
    <citation type="journal article" date="2021" name="Evol. Appl.">
        <title>The genome of the Pyrenean desman and the effects of bottlenecks and inbreeding on the genomic landscape of an endangered species.</title>
        <authorList>
            <person name="Escoda L."/>
            <person name="Castresana J."/>
        </authorList>
    </citation>
    <scope>NUCLEOTIDE SEQUENCE</scope>
    <source>
        <strain evidence="12">IBE-C5619</strain>
    </source>
</reference>
<gene>
    <name evidence="12" type="ORF">J0S82_009588</name>
</gene>
<evidence type="ECO:0000256" key="8">
    <source>
        <dbReference type="ARBA" id="ARBA00022833"/>
    </source>
</evidence>
<evidence type="ECO:0000256" key="2">
    <source>
        <dbReference type="ARBA" id="ARBA00012483"/>
    </source>
</evidence>
<keyword evidence="3" id="KW-0597">Phosphoprotein</keyword>
<feature type="region of interest" description="Disordered" evidence="10">
    <location>
        <begin position="690"/>
        <end position="717"/>
    </location>
</feature>
<protein>
    <recommendedName>
        <fullName evidence="2">RING-type E3 ubiquitin transferase</fullName>
        <ecNumber evidence="2">2.3.2.27</ecNumber>
    </recommendedName>
</protein>
<dbReference type="Gene3D" id="3.30.40.10">
    <property type="entry name" value="Zinc/RING finger domain, C3HC4 (zinc finger)"/>
    <property type="match status" value="1"/>
</dbReference>
<dbReference type="InterPro" id="IPR001841">
    <property type="entry name" value="Znf_RING"/>
</dbReference>
<keyword evidence="13" id="KW-1185">Reference proteome</keyword>
<dbReference type="GO" id="GO:0016567">
    <property type="term" value="P:protein ubiquitination"/>
    <property type="evidence" value="ECO:0007669"/>
    <property type="project" value="TreeGrafter"/>
</dbReference>
<feature type="region of interest" description="Disordered" evidence="10">
    <location>
        <begin position="162"/>
        <end position="190"/>
    </location>
</feature>
<dbReference type="PROSITE" id="PS50089">
    <property type="entry name" value="ZF_RING_2"/>
    <property type="match status" value="1"/>
</dbReference>
<evidence type="ECO:0000256" key="3">
    <source>
        <dbReference type="ARBA" id="ARBA00022553"/>
    </source>
</evidence>
<feature type="compositionally biased region" description="Low complexity" evidence="10">
    <location>
        <begin position="445"/>
        <end position="458"/>
    </location>
</feature>
<dbReference type="PANTHER" id="PTHR15710:SF2">
    <property type="entry name" value="E3 UBIQUITIN-PROTEIN LIGASE PRAJA-1"/>
    <property type="match status" value="1"/>
</dbReference>
<keyword evidence="7" id="KW-0833">Ubl conjugation pathway</keyword>
<feature type="domain" description="RING-type" evidence="11">
    <location>
        <begin position="621"/>
        <end position="662"/>
    </location>
</feature>
<dbReference type="AlphaFoldDB" id="A0A8J5ZR29"/>
<keyword evidence="6 9" id="KW-0863">Zinc-finger</keyword>
<accession>A0A8J5ZR29</accession>
<evidence type="ECO:0000256" key="9">
    <source>
        <dbReference type="PROSITE-ProRule" id="PRU00175"/>
    </source>
</evidence>